<dbReference type="Pfam" id="PF08638">
    <property type="entry name" value="Med14"/>
    <property type="match status" value="1"/>
</dbReference>
<keyword evidence="7 9" id="KW-0539">Nucleus</keyword>
<evidence type="ECO:0000256" key="5">
    <source>
        <dbReference type="ARBA" id="ARBA00023159"/>
    </source>
</evidence>
<gene>
    <name evidence="12" type="ORF">UCRNP2_8231</name>
</gene>
<dbReference type="OrthoDB" id="205099at2759"/>
<proteinExistence type="inferred from homology"/>
<comment type="similarity">
    <text evidence="2 9">Belongs to the Mediator complex subunit 14 family.</text>
</comment>
<evidence type="ECO:0000256" key="9">
    <source>
        <dbReference type="RuleBase" id="RU365082"/>
    </source>
</evidence>
<evidence type="ECO:0000256" key="8">
    <source>
        <dbReference type="ARBA" id="ARBA00032007"/>
    </source>
</evidence>
<evidence type="ECO:0000256" key="4">
    <source>
        <dbReference type="ARBA" id="ARBA00023015"/>
    </source>
</evidence>
<keyword evidence="5 9" id="KW-0010">Activator</keyword>
<name>R1G0Z2_BOTPV</name>
<dbReference type="HOGENOM" id="CLU_1194740_0_0_1"/>
<accession>R1G0Z2</accession>
<evidence type="ECO:0000313" key="13">
    <source>
        <dbReference type="Proteomes" id="UP000013521"/>
    </source>
</evidence>
<evidence type="ECO:0000256" key="3">
    <source>
        <dbReference type="ARBA" id="ARBA00019619"/>
    </source>
</evidence>
<comment type="subcellular location">
    <subcellularLocation>
        <location evidence="1 9">Nucleus</location>
    </subcellularLocation>
</comment>
<dbReference type="eggNOG" id="KOG1875">
    <property type="taxonomic scope" value="Eukaryota"/>
</dbReference>
<dbReference type="PANTHER" id="PTHR12809:SF2">
    <property type="entry name" value="MEDIATOR OF RNA POLYMERASE II TRANSCRIPTION SUBUNIT 14"/>
    <property type="match status" value="1"/>
</dbReference>
<keyword evidence="4 9" id="KW-0805">Transcription regulation</keyword>
<evidence type="ECO:0000256" key="2">
    <source>
        <dbReference type="ARBA" id="ARBA00007813"/>
    </source>
</evidence>
<dbReference type="GO" id="GO:0006357">
    <property type="term" value="P:regulation of transcription by RNA polymerase II"/>
    <property type="evidence" value="ECO:0007669"/>
    <property type="project" value="InterPro"/>
</dbReference>
<dbReference type="EMBL" id="KB916643">
    <property type="protein sequence ID" value="EOD45060.1"/>
    <property type="molecule type" value="Genomic_DNA"/>
</dbReference>
<feature type="region of interest" description="Disordered" evidence="10">
    <location>
        <begin position="1"/>
        <end position="56"/>
    </location>
</feature>
<dbReference type="InterPro" id="IPR013947">
    <property type="entry name" value="Mediator_Med14"/>
</dbReference>
<protein>
    <recommendedName>
        <fullName evidence="3 9">Mediator of RNA polymerase II transcription subunit 14</fullName>
    </recommendedName>
    <alternativeName>
        <fullName evidence="8 9">Mediator complex subunit 14</fullName>
    </alternativeName>
</protein>
<comment type="subunit">
    <text evidence="9">Component of the Mediator complex.</text>
</comment>
<keyword evidence="6 9" id="KW-0804">Transcription</keyword>
<dbReference type="KEGG" id="npa:UCRNP2_8231"/>
<feature type="domain" description="Mediator complex subunit MED14 N-terminal" evidence="11">
    <location>
        <begin position="85"/>
        <end position="231"/>
    </location>
</feature>
<dbReference type="STRING" id="1287680.R1G0Z2"/>
<dbReference type="AlphaFoldDB" id="R1G0Z2"/>
<sequence>MPGIVSMDRNGAHGASLGKLDDRSLAAPAGAQHKLNGDGPLPQLDRPSDMNGKAITNGAASLSQSPAADLAQLPPELTHFTEFYMPFGKLIERVAQETNVTLAELLDKMGNLQISPAPAMNGMNGHMTNGSTPQSRENEEKKMLMLNWAWGEREKFIKLLVLSKWSRNCDDVSKMIDLNAWLTEQMNHYEEAPKWMGQLKLNMEPAKAPNPDLKTALEVLSTGKAPWMPDNH</sequence>
<organism evidence="12 13">
    <name type="scientific">Botryosphaeria parva (strain UCR-NP2)</name>
    <name type="common">Grapevine canker fungus</name>
    <name type="synonym">Neofusicoccum parvum</name>
    <dbReference type="NCBI Taxonomy" id="1287680"/>
    <lineage>
        <taxon>Eukaryota</taxon>
        <taxon>Fungi</taxon>
        <taxon>Dikarya</taxon>
        <taxon>Ascomycota</taxon>
        <taxon>Pezizomycotina</taxon>
        <taxon>Dothideomycetes</taxon>
        <taxon>Dothideomycetes incertae sedis</taxon>
        <taxon>Botryosphaeriales</taxon>
        <taxon>Botryosphaeriaceae</taxon>
        <taxon>Neofusicoccum</taxon>
    </lineage>
</organism>
<dbReference type="PANTHER" id="PTHR12809">
    <property type="entry name" value="MEDIATOR COMPLEX SUBUNIT"/>
    <property type="match status" value="1"/>
</dbReference>
<dbReference type="GO" id="GO:0016592">
    <property type="term" value="C:mediator complex"/>
    <property type="evidence" value="ECO:0007669"/>
    <property type="project" value="UniProtKB-UniRule"/>
</dbReference>
<feature type="compositionally biased region" description="Polar residues" evidence="10">
    <location>
        <begin position="126"/>
        <end position="135"/>
    </location>
</feature>
<feature type="region of interest" description="Disordered" evidence="10">
    <location>
        <begin position="117"/>
        <end position="137"/>
    </location>
</feature>
<dbReference type="Proteomes" id="UP000013521">
    <property type="component" value="Unassembled WGS sequence"/>
</dbReference>
<reference evidence="13" key="1">
    <citation type="journal article" date="2013" name="Genome Announc.">
        <title>Draft genome sequence of Neofusicoccum parvum isolate UCR-NP2, a fungal vascular pathogen associated with grapevine cankers.</title>
        <authorList>
            <person name="Blanco-Ulate B."/>
            <person name="Rolshausen P."/>
            <person name="Cantu D."/>
        </authorList>
    </citation>
    <scope>NUCLEOTIDE SEQUENCE [LARGE SCALE GENOMIC DNA]</scope>
    <source>
        <strain evidence="13">UCR-NP2</strain>
    </source>
</reference>
<evidence type="ECO:0000259" key="11">
    <source>
        <dbReference type="Pfam" id="PF08638"/>
    </source>
</evidence>
<evidence type="ECO:0000256" key="6">
    <source>
        <dbReference type="ARBA" id="ARBA00023163"/>
    </source>
</evidence>
<dbReference type="InterPro" id="IPR055122">
    <property type="entry name" value="Med14_N"/>
</dbReference>
<evidence type="ECO:0000256" key="10">
    <source>
        <dbReference type="SAM" id="MobiDB-lite"/>
    </source>
</evidence>
<evidence type="ECO:0000313" key="12">
    <source>
        <dbReference type="EMBL" id="EOD45060.1"/>
    </source>
</evidence>
<dbReference type="GO" id="GO:0003712">
    <property type="term" value="F:transcription coregulator activity"/>
    <property type="evidence" value="ECO:0007669"/>
    <property type="project" value="UniProtKB-UniRule"/>
</dbReference>
<evidence type="ECO:0000256" key="1">
    <source>
        <dbReference type="ARBA" id="ARBA00004123"/>
    </source>
</evidence>
<dbReference type="GO" id="GO:0070847">
    <property type="term" value="C:core mediator complex"/>
    <property type="evidence" value="ECO:0007669"/>
    <property type="project" value="TreeGrafter"/>
</dbReference>
<comment type="function">
    <text evidence="9">Component of the Mediator complex, a coactivator involved in the regulated transcription of nearly all RNA polymerase II-dependent genes. Mediator functions as a bridge to convey information from gene-specific regulatory proteins to the basal RNA polymerase II transcription machinery. Mediator is recruited to promoters by direct interactions with regulatory proteins and serves as a scaffold for the assembly of a functional preinitiation complex with RNA polymerase II and the general transcription factors.</text>
</comment>
<evidence type="ECO:0000256" key="7">
    <source>
        <dbReference type="ARBA" id="ARBA00023242"/>
    </source>
</evidence>